<dbReference type="EMBL" id="AP021906">
    <property type="protein sequence ID" value="BBP88357.1"/>
    <property type="molecule type" value="Genomic_DNA"/>
</dbReference>
<accession>A0A5S9M4D0</accession>
<dbReference type="InterPro" id="IPR014867">
    <property type="entry name" value="Spore_coat_CotH_CotH2/3/7"/>
</dbReference>
<dbReference type="Pfam" id="PF08757">
    <property type="entry name" value="CotH"/>
    <property type="match status" value="1"/>
</dbReference>
<evidence type="ECO:0000313" key="2">
    <source>
        <dbReference type="Proteomes" id="UP000464658"/>
    </source>
</evidence>
<dbReference type="Proteomes" id="UP000464658">
    <property type="component" value="Chromosome"/>
</dbReference>
<evidence type="ECO:0000313" key="1">
    <source>
        <dbReference type="EMBL" id="BBP88357.1"/>
    </source>
</evidence>
<dbReference type="PANTHER" id="PTHR40050">
    <property type="entry name" value="INNER SPORE COAT PROTEIN H"/>
    <property type="match status" value="1"/>
</dbReference>
<gene>
    <name evidence="1" type="ORF">BsIDN1_19750</name>
</gene>
<name>A0A5S9M4D0_BACIA</name>
<protein>
    <recommendedName>
        <fullName evidence="3">Spore coat protein</fullName>
    </recommendedName>
</protein>
<evidence type="ECO:0008006" key="3">
    <source>
        <dbReference type="Google" id="ProtNLM"/>
    </source>
</evidence>
<dbReference type="PANTHER" id="PTHR40050:SF1">
    <property type="entry name" value="INNER SPORE COAT PROTEIN H"/>
    <property type="match status" value="1"/>
</dbReference>
<reference evidence="1 2" key="1">
    <citation type="submission" date="2019-12" db="EMBL/GenBank/DDBJ databases">
        <title>Full genome sequence of a Bacillus safensis strain isolated from commercially available natto in Indonesia.</title>
        <authorList>
            <person name="Yoshida M."/>
            <person name="Uomi M."/>
            <person name="Waturangi D."/>
            <person name="Ekaputri J.J."/>
            <person name="Setiamarga D.H.E."/>
        </authorList>
    </citation>
    <scope>NUCLEOTIDE SEQUENCE [LARGE SCALE GENOMIC DNA]</scope>
    <source>
        <strain evidence="1 2">IDN1</strain>
    </source>
</reference>
<sequence>MWYAHKKLDGFVHNYALYVNEQGRFQVLPWDYDATWGRDIHGEEMPFDYIPVNGFNTLTARLLDIPSFKRAYYTLFQHVLDTHFVEDRLCPIIEKWHESIEDRIGDDPYTKGRKDILQSERDLIRQYINKRRRYLQTEIKKEIFGT</sequence>
<dbReference type="AlphaFoldDB" id="A0A5S9M4D0"/>
<organism evidence="1 2">
    <name type="scientific">Bacillus safensis</name>
    <dbReference type="NCBI Taxonomy" id="561879"/>
    <lineage>
        <taxon>Bacteria</taxon>
        <taxon>Bacillati</taxon>
        <taxon>Bacillota</taxon>
        <taxon>Bacilli</taxon>
        <taxon>Bacillales</taxon>
        <taxon>Bacillaceae</taxon>
        <taxon>Bacillus</taxon>
    </lineage>
</organism>
<proteinExistence type="predicted"/>